<feature type="non-terminal residue" evidence="6">
    <location>
        <position position="132"/>
    </location>
</feature>
<dbReference type="GO" id="GO:0046872">
    <property type="term" value="F:metal ion binding"/>
    <property type="evidence" value="ECO:0007669"/>
    <property type="project" value="UniProtKB-KW"/>
</dbReference>
<accession>A0A3B1D9L4</accession>
<dbReference type="InterPro" id="IPR022830">
    <property type="entry name" value="Indigdn_synthA-like"/>
</dbReference>
<name>A0A3B1D9L4_9ZZZZ</name>
<dbReference type="PANTHER" id="PTHR42909">
    <property type="entry name" value="ZGC:136858"/>
    <property type="match status" value="1"/>
</dbReference>
<evidence type="ECO:0008006" key="7">
    <source>
        <dbReference type="Google" id="ProtNLM"/>
    </source>
</evidence>
<reference evidence="6" key="1">
    <citation type="submission" date="2018-06" db="EMBL/GenBank/DDBJ databases">
        <authorList>
            <person name="Zhirakovskaya E."/>
        </authorList>
    </citation>
    <scope>NUCLEOTIDE SEQUENCE</scope>
</reference>
<evidence type="ECO:0000256" key="3">
    <source>
        <dbReference type="ARBA" id="ARBA00023211"/>
    </source>
</evidence>
<evidence type="ECO:0000313" key="6">
    <source>
        <dbReference type="EMBL" id="VAX39536.1"/>
    </source>
</evidence>
<organism evidence="6">
    <name type="scientific">hydrothermal vent metagenome</name>
    <dbReference type="NCBI Taxonomy" id="652676"/>
    <lineage>
        <taxon>unclassified sequences</taxon>
        <taxon>metagenomes</taxon>
        <taxon>ecological metagenomes</taxon>
    </lineage>
</organism>
<keyword evidence="3" id="KW-0464">Manganese</keyword>
<sequence>MQLLNRAGAGFVALETTLLVHGVPRAEAAPLASRLAEAVCAGGGRPAIVGVVDGRPIVGLTDEELATLLEAEHVEKVNTANLGIILHRSQHGATTVSTTLELAARAGIRLMATGGIGGVHRDFGSTLDISAD</sequence>
<evidence type="ECO:0000256" key="5">
    <source>
        <dbReference type="ARBA" id="ARBA00023295"/>
    </source>
</evidence>
<gene>
    <name evidence="6" type="ORF">MNBD_PLANCTO03-1428</name>
</gene>
<dbReference type="Gene3D" id="3.40.1790.10">
    <property type="entry name" value="Indigoidine synthase domain"/>
    <property type="match status" value="1"/>
</dbReference>
<dbReference type="GO" id="GO:0004730">
    <property type="term" value="F:pseudouridylate synthase activity"/>
    <property type="evidence" value="ECO:0007669"/>
    <property type="project" value="InterPro"/>
</dbReference>
<evidence type="ECO:0000256" key="4">
    <source>
        <dbReference type="ARBA" id="ARBA00023239"/>
    </source>
</evidence>
<keyword evidence="2" id="KW-0378">Hydrolase</keyword>
<dbReference type="Pfam" id="PF04227">
    <property type="entry name" value="Indigoidine_A"/>
    <property type="match status" value="1"/>
</dbReference>
<dbReference type="GO" id="GO:0005737">
    <property type="term" value="C:cytoplasm"/>
    <property type="evidence" value="ECO:0007669"/>
    <property type="project" value="TreeGrafter"/>
</dbReference>
<keyword evidence="4" id="KW-0456">Lyase</keyword>
<evidence type="ECO:0000256" key="1">
    <source>
        <dbReference type="ARBA" id="ARBA00022723"/>
    </source>
</evidence>
<evidence type="ECO:0000256" key="2">
    <source>
        <dbReference type="ARBA" id="ARBA00022801"/>
    </source>
</evidence>
<keyword evidence="1" id="KW-0479">Metal-binding</keyword>
<dbReference type="GO" id="GO:0016798">
    <property type="term" value="F:hydrolase activity, acting on glycosyl bonds"/>
    <property type="evidence" value="ECO:0007669"/>
    <property type="project" value="UniProtKB-KW"/>
</dbReference>
<dbReference type="SUPFAM" id="SSF110581">
    <property type="entry name" value="Indigoidine synthase A-like"/>
    <property type="match status" value="1"/>
</dbReference>
<protein>
    <recommendedName>
        <fullName evidence="7">Pseudouridine-5-phosphate glycosidase</fullName>
    </recommendedName>
</protein>
<keyword evidence="5" id="KW-0326">Glycosidase</keyword>
<dbReference type="PANTHER" id="PTHR42909:SF1">
    <property type="entry name" value="CARBOHYDRATE KINASE PFKB DOMAIN-CONTAINING PROTEIN"/>
    <property type="match status" value="1"/>
</dbReference>
<dbReference type="InterPro" id="IPR007342">
    <property type="entry name" value="PsuG"/>
</dbReference>
<proteinExistence type="predicted"/>
<dbReference type="EMBL" id="UOGK01000258">
    <property type="protein sequence ID" value="VAX39536.1"/>
    <property type="molecule type" value="Genomic_DNA"/>
</dbReference>
<dbReference type="AlphaFoldDB" id="A0A3B1D9L4"/>